<dbReference type="PANTHER" id="PTHR21600">
    <property type="entry name" value="MITOCHONDRIAL RNA PSEUDOURIDINE SYNTHASE"/>
    <property type="match status" value="1"/>
</dbReference>
<dbReference type="GO" id="GO:0000455">
    <property type="term" value="P:enzyme-directed rRNA pseudouridine synthesis"/>
    <property type="evidence" value="ECO:0007669"/>
    <property type="project" value="TreeGrafter"/>
</dbReference>
<dbReference type="SUPFAM" id="SSF55120">
    <property type="entry name" value="Pseudouridine synthase"/>
    <property type="match status" value="1"/>
</dbReference>
<dbReference type="Proteomes" id="UP000287502">
    <property type="component" value="Chromosome"/>
</dbReference>
<sequence>MIDLTTDIIAETENWVAVRKPHGLHVLPDRYDRSIPTVTDILSERFGRLFIVHRLDSGTGGVLLLAKNAAAHRYFNTVMEEGRAEKTYLAIVKGVFPYPVSIMLPIAAKNQKGRYRINFKSGRSARTSFSPLGCCGGASLVAAKLHTGRTHQIRVHLRAHGHPLVSDWLYGDKSEDRRLSLFANNMNFIDMDGARVILNAELSSYMTDALKKIGINKDTACKIREVVL</sequence>
<evidence type="ECO:0000256" key="1">
    <source>
        <dbReference type="ARBA" id="ARBA00010876"/>
    </source>
</evidence>
<dbReference type="InterPro" id="IPR050188">
    <property type="entry name" value="RluA_PseudoU_synthase"/>
</dbReference>
<evidence type="ECO:0000313" key="3">
    <source>
        <dbReference type="EMBL" id="QAR34177.1"/>
    </source>
</evidence>
<dbReference type="InterPro" id="IPR020103">
    <property type="entry name" value="PsdUridine_synth_cat_dom_sf"/>
</dbReference>
<dbReference type="InterPro" id="IPR006145">
    <property type="entry name" value="PsdUridine_synth_RsuA/RluA"/>
</dbReference>
<dbReference type="AlphaFoldDB" id="A0A3R6AZL6"/>
<gene>
    <name evidence="3" type="ORF">EP073_12410</name>
</gene>
<dbReference type="GO" id="GO:0003723">
    <property type="term" value="F:RNA binding"/>
    <property type="evidence" value="ECO:0007669"/>
    <property type="project" value="InterPro"/>
</dbReference>
<keyword evidence="4" id="KW-1185">Reference proteome</keyword>
<dbReference type="CDD" id="cd02869">
    <property type="entry name" value="PseudoU_synth_RluA_like"/>
    <property type="match status" value="1"/>
</dbReference>
<accession>A0A3R6AZL6</accession>
<dbReference type="EMBL" id="CP035108">
    <property type="protein sequence ID" value="QAR34177.1"/>
    <property type="molecule type" value="Genomic_DNA"/>
</dbReference>
<dbReference type="GO" id="GO:0140098">
    <property type="term" value="F:catalytic activity, acting on RNA"/>
    <property type="evidence" value="ECO:0007669"/>
    <property type="project" value="UniProtKB-ARBA"/>
</dbReference>
<comment type="similarity">
    <text evidence="1">Belongs to the pseudouridine synthase RluA family.</text>
</comment>
<dbReference type="Gene3D" id="3.30.2350.10">
    <property type="entry name" value="Pseudouridine synthase"/>
    <property type="match status" value="1"/>
</dbReference>
<evidence type="ECO:0000313" key="4">
    <source>
        <dbReference type="Proteomes" id="UP000287502"/>
    </source>
</evidence>
<evidence type="ECO:0000259" key="2">
    <source>
        <dbReference type="Pfam" id="PF00849"/>
    </source>
</evidence>
<dbReference type="Pfam" id="PF00849">
    <property type="entry name" value="PseudoU_synth_2"/>
    <property type="match status" value="1"/>
</dbReference>
<dbReference type="RefSeq" id="WP_128467482.1">
    <property type="nucleotide sequence ID" value="NZ_CP035108.1"/>
</dbReference>
<feature type="domain" description="Pseudouridine synthase RsuA/RluA-like" evidence="2">
    <location>
        <begin position="14"/>
        <end position="158"/>
    </location>
</feature>
<proteinExistence type="inferred from homology"/>
<organism evidence="3 4">
    <name type="scientific">Geovibrio thiophilus</name>
    <dbReference type="NCBI Taxonomy" id="139438"/>
    <lineage>
        <taxon>Bacteria</taxon>
        <taxon>Pseudomonadati</taxon>
        <taxon>Deferribacterota</taxon>
        <taxon>Deferribacteres</taxon>
        <taxon>Deferribacterales</taxon>
        <taxon>Geovibrionaceae</taxon>
        <taxon>Geovibrio</taxon>
    </lineage>
</organism>
<dbReference type="GO" id="GO:0009982">
    <property type="term" value="F:pseudouridine synthase activity"/>
    <property type="evidence" value="ECO:0007669"/>
    <property type="project" value="InterPro"/>
</dbReference>
<dbReference type="KEGG" id="gtl:EP073_12410"/>
<name>A0A3R6AZL6_9BACT</name>
<protein>
    <submittedName>
        <fullName evidence="3">RNA pseudouridine synthase</fullName>
    </submittedName>
</protein>
<dbReference type="PANTHER" id="PTHR21600:SF87">
    <property type="entry name" value="RNA PSEUDOURIDYLATE SYNTHASE DOMAIN-CONTAINING PROTEIN 1"/>
    <property type="match status" value="1"/>
</dbReference>
<reference evidence="3 4" key="1">
    <citation type="submission" date="2019-01" db="EMBL/GenBank/DDBJ databases">
        <title>Geovibrio thiophilus DSM 11263, complete genome.</title>
        <authorList>
            <person name="Spring S."/>
            <person name="Bunk B."/>
            <person name="Sproer C."/>
        </authorList>
    </citation>
    <scope>NUCLEOTIDE SEQUENCE [LARGE SCALE GENOMIC DNA]</scope>
    <source>
        <strain evidence="3 4">DSM 11263</strain>
    </source>
</reference>
<dbReference type="OrthoDB" id="9807829at2"/>